<evidence type="ECO:0000313" key="6">
    <source>
        <dbReference type="EMBL" id="PRY85614.1"/>
    </source>
</evidence>
<dbReference type="PANTHER" id="PTHR33337">
    <property type="entry name" value="GFA DOMAIN-CONTAINING PROTEIN"/>
    <property type="match status" value="1"/>
</dbReference>
<proteinExistence type="inferred from homology"/>
<evidence type="ECO:0000256" key="1">
    <source>
        <dbReference type="ARBA" id="ARBA00005495"/>
    </source>
</evidence>
<dbReference type="RefSeq" id="WP_106267518.1">
    <property type="nucleotide sequence ID" value="NZ_PVTQ01000015.1"/>
</dbReference>
<dbReference type="InterPro" id="IPR006913">
    <property type="entry name" value="CENP-V/GFA"/>
</dbReference>
<dbReference type="PROSITE" id="PS51891">
    <property type="entry name" value="CENP_V_GFA"/>
    <property type="match status" value="1"/>
</dbReference>
<dbReference type="GO" id="GO:0016846">
    <property type="term" value="F:carbon-sulfur lyase activity"/>
    <property type="evidence" value="ECO:0007669"/>
    <property type="project" value="InterPro"/>
</dbReference>
<dbReference type="OrthoDB" id="9807246at2"/>
<gene>
    <name evidence="6" type="ORF">CLV74_11567</name>
</gene>
<dbReference type="SUPFAM" id="SSF51316">
    <property type="entry name" value="Mss4-like"/>
    <property type="match status" value="1"/>
</dbReference>
<keyword evidence="7" id="KW-1185">Reference proteome</keyword>
<dbReference type="EMBL" id="PVTQ01000015">
    <property type="protein sequence ID" value="PRY85614.1"/>
    <property type="molecule type" value="Genomic_DNA"/>
</dbReference>
<dbReference type="PANTHER" id="PTHR33337:SF40">
    <property type="entry name" value="CENP-V_GFA DOMAIN-CONTAINING PROTEIN-RELATED"/>
    <property type="match status" value="1"/>
</dbReference>
<dbReference type="InterPro" id="IPR011057">
    <property type="entry name" value="Mss4-like_sf"/>
</dbReference>
<sequence>MSGQALPATAECRCGATQITVSAPAVLTAACHCKGCQRMTASAYSVSAMYPAPGFEVTKGTPVLGGLKDADIQHYFCPECMSWMFTRMSIFPDGVNVRATLFDNLCWYAPFIETQTRDKHPWAEAGAAHLFHEFPSAEQIPALLAEFAEQLD</sequence>
<feature type="domain" description="CENP-V/GFA" evidence="5">
    <location>
        <begin position="1"/>
        <end position="123"/>
    </location>
</feature>
<keyword evidence="2" id="KW-0479">Metal-binding</keyword>
<evidence type="ECO:0000256" key="4">
    <source>
        <dbReference type="ARBA" id="ARBA00023239"/>
    </source>
</evidence>
<comment type="caution">
    <text evidence="6">The sequence shown here is derived from an EMBL/GenBank/DDBJ whole genome shotgun (WGS) entry which is preliminary data.</text>
</comment>
<keyword evidence="4" id="KW-0456">Lyase</keyword>
<evidence type="ECO:0000259" key="5">
    <source>
        <dbReference type="PROSITE" id="PS51891"/>
    </source>
</evidence>
<keyword evidence="3" id="KW-0862">Zinc</keyword>
<dbReference type="AlphaFoldDB" id="A0A2T0WGG7"/>
<name>A0A2T0WGG7_9RHOB</name>
<organism evidence="6 7">
    <name type="scientific">Donghicola tyrosinivorans</name>
    <dbReference type="NCBI Taxonomy" id="1652492"/>
    <lineage>
        <taxon>Bacteria</taxon>
        <taxon>Pseudomonadati</taxon>
        <taxon>Pseudomonadota</taxon>
        <taxon>Alphaproteobacteria</taxon>
        <taxon>Rhodobacterales</taxon>
        <taxon>Roseobacteraceae</taxon>
        <taxon>Donghicola</taxon>
    </lineage>
</organism>
<comment type="similarity">
    <text evidence="1">Belongs to the Gfa family.</text>
</comment>
<evidence type="ECO:0000256" key="2">
    <source>
        <dbReference type="ARBA" id="ARBA00022723"/>
    </source>
</evidence>
<accession>A0A2T0WGG7</accession>
<dbReference type="GO" id="GO:0046872">
    <property type="term" value="F:metal ion binding"/>
    <property type="evidence" value="ECO:0007669"/>
    <property type="project" value="UniProtKB-KW"/>
</dbReference>
<protein>
    <recommendedName>
        <fullName evidence="5">CENP-V/GFA domain-containing protein</fullName>
    </recommendedName>
</protein>
<evidence type="ECO:0000256" key="3">
    <source>
        <dbReference type="ARBA" id="ARBA00022833"/>
    </source>
</evidence>
<evidence type="ECO:0000313" key="7">
    <source>
        <dbReference type="Proteomes" id="UP000238392"/>
    </source>
</evidence>
<dbReference type="Proteomes" id="UP000238392">
    <property type="component" value="Unassembled WGS sequence"/>
</dbReference>
<dbReference type="Pfam" id="PF04828">
    <property type="entry name" value="GFA"/>
    <property type="match status" value="1"/>
</dbReference>
<reference evidence="6 7" key="1">
    <citation type="submission" date="2018-03" db="EMBL/GenBank/DDBJ databases">
        <title>Genomic Encyclopedia of Archaeal and Bacterial Type Strains, Phase II (KMG-II): from individual species to whole genera.</title>
        <authorList>
            <person name="Goeker M."/>
        </authorList>
    </citation>
    <scope>NUCLEOTIDE SEQUENCE [LARGE SCALE GENOMIC DNA]</scope>
    <source>
        <strain evidence="6 7">DSM 100212</strain>
    </source>
</reference>
<dbReference type="Gene3D" id="3.90.1590.10">
    <property type="entry name" value="glutathione-dependent formaldehyde- activating enzyme (gfa)"/>
    <property type="match status" value="1"/>
</dbReference>